<dbReference type="EMBL" id="JBHSWG010000001">
    <property type="protein sequence ID" value="MFC6760548.1"/>
    <property type="molecule type" value="Genomic_DNA"/>
</dbReference>
<evidence type="ECO:0000313" key="3">
    <source>
        <dbReference type="Proteomes" id="UP001596353"/>
    </source>
</evidence>
<name>A0ABW2B4S7_9RHOB</name>
<dbReference type="Proteomes" id="UP001596353">
    <property type="component" value="Unassembled WGS sequence"/>
</dbReference>
<dbReference type="Pfam" id="PF10067">
    <property type="entry name" value="DUF2306"/>
    <property type="match status" value="1"/>
</dbReference>
<dbReference type="InterPro" id="IPR018750">
    <property type="entry name" value="DUF2306_membrane"/>
</dbReference>
<evidence type="ECO:0000256" key="1">
    <source>
        <dbReference type="SAM" id="Phobius"/>
    </source>
</evidence>
<keyword evidence="1" id="KW-0812">Transmembrane</keyword>
<accession>A0ABW2B4S7</accession>
<keyword evidence="1" id="KW-1133">Transmembrane helix</keyword>
<feature type="transmembrane region" description="Helical" evidence="1">
    <location>
        <begin position="103"/>
        <end position="124"/>
    </location>
</feature>
<feature type="transmembrane region" description="Helical" evidence="1">
    <location>
        <begin position="43"/>
        <end position="61"/>
    </location>
</feature>
<feature type="transmembrane region" description="Helical" evidence="1">
    <location>
        <begin position="73"/>
        <end position="91"/>
    </location>
</feature>
<protein>
    <submittedName>
        <fullName evidence="2">DUF2306 domain-containing protein</fullName>
    </submittedName>
</protein>
<comment type="caution">
    <text evidence="2">The sequence shown here is derived from an EMBL/GenBank/DDBJ whole genome shotgun (WGS) entry which is preliminary data.</text>
</comment>
<proteinExistence type="predicted"/>
<organism evidence="2 3">
    <name type="scientific">Sulfitobacter porphyrae</name>
    <dbReference type="NCBI Taxonomy" id="1246864"/>
    <lineage>
        <taxon>Bacteria</taxon>
        <taxon>Pseudomonadati</taxon>
        <taxon>Pseudomonadota</taxon>
        <taxon>Alphaproteobacteria</taxon>
        <taxon>Rhodobacterales</taxon>
        <taxon>Roseobacteraceae</taxon>
        <taxon>Sulfitobacter</taxon>
    </lineage>
</organism>
<sequence length="136" mass="14899">MSFDPLFAAPAVIQIHAFLALAAVVLTACILTLRKGSPLHRTLGWTWVLMMAAVALSSFWINQIRWIGPFGPIHILSVVTLISLVLGVRAARRHDRGTHARIMRTLVFGALIIAGASLYCPAGSCMRWSSVWPPRV</sequence>
<feature type="transmembrane region" description="Helical" evidence="1">
    <location>
        <begin position="6"/>
        <end position="31"/>
    </location>
</feature>
<evidence type="ECO:0000313" key="2">
    <source>
        <dbReference type="EMBL" id="MFC6760548.1"/>
    </source>
</evidence>
<keyword evidence="3" id="KW-1185">Reference proteome</keyword>
<reference evidence="3" key="1">
    <citation type="journal article" date="2019" name="Int. J. Syst. Evol. Microbiol.">
        <title>The Global Catalogue of Microorganisms (GCM) 10K type strain sequencing project: providing services to taxonomists for standard genome sequencing and annotation.</title>
        <authorList>
            <consortium name="The Broad Institute Genomics Platform"/>
            <consortium name="The Broad Institute Genome Sequencing Center for Infectious Disease"/>
            <person name="Wu L."/>
            <person name="Ma J."/>
        </authorList>
    </citation>
    <scope>NUCLEOTIDE SEQUENCE [LARGE SCALE GENOMIC DNA]</scope>
    <source>
        <strain evidence="3">CCUG 66188</strain>
    </source>
</reference>
<gene>
    <name evidence="2" type="ORF">ACFQFQ_15300</name>
</gene>
<keyword evidence="1" id="KW-0472">Membrane</keyword>